<dbReference type="OrthoDB" id="8453606at2"/>
<dbReference type="Proteomes" id="UP000531216">
    <property type="component" value="Unassembled WGS sequence"/>
</dbReference>
<dbReference type="AlphaFoldDB" id="A0A7W6BV35"/>
<comment type="caution">
    <text evidence="1">The sequence shown here is derived from an EMBL/GenBank/DDBJ whole genome shotgun (WGS) entry which is preliminary data.</text>
</comment>
<gene>
    <name evidence="1" type="ORF">GGR05_000397</name>
</gene>
<keyword evidence="2" id="KW-1185">Reference proteome</keyword>
<organism evidence="1 2">
    <name type="scientific">Aureimonas phyllosphaerae</name>
    <dbReference type="NCBI Taxonomy" id="1166078"/>
    <lineage>
        <taxon>Bacteria</taxon>
        <taxon>Pseudomonadati</taxon>
        <taxon>Pseudomonadota</taxon>
        <taxon>Alphaproteobacteria</taxon>
        <taxon>Hyphomicrobiales</taxon>
        <taxon>Aurantimonadaceae</taxon>
        <taxon>Aureimonas</taxon>
    </lineage>
</organism>
<name>A0A7W6BV35_9HYPH</name>
<proteinExistence type="predicted"/>
<evidence type="ECO:0000313" key="2">
    <source>
        <dbReference type="Proteomes" id="UP000531216"/>
    </source>
</evidence>
<accession>A0A7W6BV35</accession>
<dbReference type="RefSeq" id="WP_090958619.1">
    <property type="nucleotide sequence ID" value="NZ_FOOA01000001.1"/>
</dbReference>
<evidence type="ECO:0000313" key="1">
    <source>
        <dbReference type="EMBL" id="MBB3934286.1"/>
    </source>
</evidence>
<dbReference type="EMBL" id="JACIDO010000001">
    <property type="protein sequence ID" value="MBB3934286.1"/>
    <property type="molecule type" value="Genomic_DNA"/>
</dbReference>
<sequence length="111" mass="12046">MHDIKITGLNRMLNPKANAVGQMVLAEFNCIANGLRLRGCALVKTDKGGLTAWAPKIDVNHARRSVQFADDNLRHAIMMHARDAYRALGGTDVDCIGASKPIGAYSEREAV</sequence>
<protein>
    <submittedName>
        <fullName evidence="1">Uncharacterized protein</fullName>
    </submittedName>
</protein>
<reference evidence="1 2" key="1">
    <citation type="submission" date="2020-08" db="EMBL/GenBank/DDBJ databases">
        <title>Genomic Encyclopedia of Type Strains, Phase IV (KMG-IV): sequencing the most valuable type-strain genomes for metagenomic binning, comparative biology and taxonomic classification.</title>
        <authorList>
            <person name="Goeker M."/>
        </authorList>
    </citation>
    <scope>NUCLEOTIDE SEQUENCE [LARGE SCALE GENOMIC DNA]</scope>
    <source>
        <strain evidence="1 2">DSM 25024</strain>
    </source>
</reference>